<feature type="active site" description="Acyl-thioester intermediate" evidence="13">
    <location>
        <position position="126"/>
    </location>
</feature>
<feature type="domain" description="Semialdehyde dehydrogenase NAD-binding" evidence="14">
    <location>
        <begin position="2"/>
        <end position="117"/>
    </location>
</feature>
<dbReference type="SUPFAM" id="SSF55347">
    <property type="entry name" value="Glyceraldehyde-3-phosphate dehydrogenase-like, C-terminal domain"/>
    <property type="match status" value="1"/>
</dbReference>
<keyword evidence="7" id="KW-0220">Diaminopimelate biosynthesis</keyword>
<dbReference type="InterPro" id="IPR000534">
    <property type="entry name" value="Semialdehyde_DH_NAD-bd"/>
</dbReference>
<dbReference type="GO" id="GO:0050661">
    <property type="term" value="F:NADP binding"/>
    <property type="evidence" value="ECO:0007669"/>
    <property type="project" value="InterPro"/>
</dbReference>
<organism evidence="15 16">
    <name type="scientific">Candidatus Magasanikbacteria bacterium RIFOXYD2_FULL_41_14</name>
    <dbReference type="NCBI Taxonomy" id="1798709"/>
    <lineage>
        <taxon>Bacteria</taxon>
        <taxon>Candidatus Magasanikiibacteriota</taxon>
    </lineage>
</organism>
<dbReference type="Proteomes" id="UP000178254">
    <property type="component" value="Unassembled WGS sequence"/>
</dbReference>
<protein>
    <recommendedName>
        <fullName evidence="3 12">Aspartate-semialdehyde dehydrogenase</fullName>
        <ecNumber evidence="3 12">1.2.1.11</ecNumber>
    </recommendedName>
</protein>
<dbReference type="GO" id="GO:0019877">
    <property type="term" value="P:diaminopimelate biosynthetic process"/>
    <property type="evidence" value="ECO:0007669"/>
    <property type="project" value="UniProtKB-KW"/>
</dbReference>
<evidence type="ECO:0000256" key="8">
    <source>
        <dbReference type="ARBA" id="ARBA00023002"/>
    </source>
</evidence>
<keyword evidence="4" id="KW-0028">Amino-acid biosynthesis</keyword>
<comment type="similarity">
    <text evidence="1">Belongs to the aspartate-semialdehyde dehydrogenase family.</text>
</comment>
<dbReference type="GO" id="GO:0051287">
    <property type="term" value="F:NAD binding"/>
    <property type="evidence" value="ECO:0007669"/>
    <property type="project" value="InterPro"/>
</dbReference>
<comment type="subunit">
    <text evidence="2">Homodimer.</text>
</comment>
<reference evidence="15 16" key="1">
    <citation type="journal article" date="2016" name="Nat. Commun.">
        <title>Thousands of microbial genomes shed light on interconnected biogeochemical processes in an aquifer system.</title>
        <authorList>
            <person name="Anantharaman K."/>
            <person name="Brown C.T."/>
            <person name="Hug L.A."/>
            <person name="Sharon I."/>
            <person name="Castelle C.J."/>
            <person name="Probst A.J."/>
            <person name="Thomas B.C."/>
            <person name="Singh A."/>
            <person name="Wilkins M.J."/>
            <person name="Karaoz U."/>
            <person name="Brodie E.L."/>
            <person name="Williams K.H."/>
            <person name="Hubbard S.S."/>
            <person name="Banfield J.F."/>
        </authorList>
    </citation>
    <scope>NUCLEOTIDE SEQUENCE [LARGE SCALE GENOMIC DNA]</scope>
</reference>
<dbReference type="GO" id="GO:0009086">
    <property type="term" value="P:methionine biosynthetic process"/>
    <property type="evidence" value="ECO:0007669"/>
    <property type="project" value="UniProtKB-UniRule"/>
</dbReference>
<evidence type="ECO:0000256" key="2">
    <source>
        <dbReference type="ARBA" id="ARBA00011738"/>
    </source>
</evidence>
<evidence type="ECO:0000313" key="15">
    <source>
        <dbReference type="EMBL" id="OGH94632.1"/>
    </source>
</evidence>
<evidence type="ECO:0000256" key="6">
    <source>
        <dbReference type="ARBA" id="ARBA00022857"/>
    </source>
</evidence>
<comment type="caution">
    <text evidence="15">The sequence shown here is derived from an EMBL/GenBank/DDBJ whole genome shotgun (WGS) entry which is preliminary data.</text>
</comment>
<evidence type="ECO:0000256" key="7">
    <source>
        <dbReference type="ARBA" id="ARBA00022915"/>
    </source>
</evidence>
<evidence type="ECO:0000256" key="1">
    <source>
        <dbReference type="ARBA" id="ARBA00010584"/>
    </source>
</evidence>
<dbReference type="CDD" id="cd18131">
    <property type="entry name" value="ASADH_C_bac_euk_like"/>
    <property type="match status" value="1"/>
</dbReference>
<evidence type="ECO:0000256" key="13">
    <source>
        <dbReference type="PIRSR" id="PIRSR000148-1"/>
    </source>
</evidence>
<evidence type="ECO:0000256" key="10">
    <source>
        <dbReference type="ARBA" id="ARBA00023167"/>
    </source>
</evidence>
<evidence type="ECO:0000259" key="14">
    <source>
        <dbReference type="SMART" id="SM00859"/>
    </source>
</evidence>
<dbReference type="GO" id="GO:0009097">
    <property type="term" value="P:isoleucine biosynthetic process"/>
    <property type="evidence" value="ECO:0007669"/>
    <property type="project" value="UniProtKB-UniRule"/>
</dbReference>
<dbReference type="NCBIfam" id="TIGR01296">
    <property type="entry name" value="asd_B"/>
    <property type="match status" value="1"/>
</dbReference>
<proteinExistence type="inferred from homology"/>
<dbReference type="SUPFAM" id="SSF51735">
    <property type="entry name" value="NAD(P)-binding Rossmann-fold domains"/>
    <property type="match status" value="1"/>
</dbReference>
<dbReference type="PANTHER" id="PTHR46278:SF2">
    <property type="entry name" value="ASPARTATE-SEMIALDEHYDE DEHYDROGENASE"/>
    <property type="match status" value="1"/>
</dbReference>
<keyword evidence="9" id="KW-0457">Lysine biosynthesis</keyword>
<evidence type="ECO:0000256" key="12">
    <source>
        <dbReference type="NCBIfam" id="TIGR01296"/>
    </source>
</evidence>
<evidence type="ECO:0000313" key="16">
    <source>
        <dbReference type="Proteomes" id="UP000178254"/>
    </source>
</evidence>
<dbReference type="Pfam" id="PF02774">
    <property type="entry name" value="Semialdhyde_dhC"/>
    <property type="match status" value="1"/>
</dbReference>
<evidence type="ECO:0000256" key="5">
    <source>
        <dbReference type="ARBA" id="ARBA00022697"/>
    </source>
</evidence>
<dbReference type="Gene3D" id="3.40.50.720">
    <property type="entry name" value="NAD(P)-binding Rossmann-like Domain"/>
    <property type="match status" value="1"/>
</dbReference>
<dbReference type="PANTHER" id="PTHR46278">
    <property type="entry name" value="DEHYDROGENASE, PUTATIVE-RELATED"/>
    <property type="match status" value="1"/>
</dbReference>
<dbReference type="GO" id="GO:0046983">
    <property type="term" value="F:protein dimerization activity"/>
    <property type="evidence" value="ECO:0007669"/>
    <property type="project" value="InterPro"/>
</dbReference>
<keyword evidence="10" id="KW-0486">Methionine biosynthesis</keyword>
<dbReference type="InterPro" id="IPR005986">
    <property type="entry name" value="Asp_semialdehyde_DH_beta"/>
</dbReference>
<dbReference type="Gene3D" id="3.30.360.10">
    <property type="entry name" value="Dihydrodipicolinate Reductase, domain 2"/>
    <property type="match status" value="1"/>
</dbReference>
<name>A0A1F6PEN6_9BACT</name>
<dbReference type="EMBL" id="MFRE01000006">
    <property type="protein sequence ID" value="OGH94632.1"/>
    <property type="molecule type" value="Genomic_DNA"/>
</dbReference>
<dbReference type="CDD" id="cd02316">
    <property type="entry name" value="VcASADH2_like_N"/>
    <property type="match status" value="1"/>
</dbReference>
<dbReference type="EC" id="1.2.1.11" evidence="3 12"/>
<gene>
    <name evidence="15" type="ORF">A2538_04335</name>
</gene>
<dbReference type="GO" id="GO:0004073">
    <property type="term" value="F:aspartate-semialdehyde dehydrogenase activity"/>
    <property type="evidence" value="ECO:0007669"/>
    <property type="project" value="UniProtKB-UniRule"/>
</dbReference>
<dbReference type="AlphaFoldDB" id="A0A1F6PEN6"/>
<sequence>MNLAIVGATGVVGREVIKCLELRNFPITNLYLAASAKSVGKIIKTIWGEIKVREISSKLFEQSDIAFFTAGSEISKLFAPLAKINNCLVIDNSSLFRYDPLVPLVIPEINGAEAFNHSGLIANPNCTTAIAALPLWVLEKNFGIKKIIMSTYQAVSGAGQAGLDELEQQVIEYANHQELVVSKFSHQILFNVIPHIDSFQSNGYTKEEMKVVWETQKIFKRPDLAISCTAVRLPIKRAHSESVVVQTKSKVSPEKFKKLLSQSVGVELVDDVALGQYPTPMTAMNKFSVEIGRIRQSLIFGEYGLEFFISGDQLLRGAALNAVEIAELFIN</sequence>
<dbReference type="InterPro" id="IPR012280">
    <property type="entry name" value="Semialdhyde_DH_dimer_dom"/>
</dbReference>
<feature type="active site" description="Proton acceptor" evidence="13">
    <location>
        <position position="239"/>
    </location>
</feature>
<dbReference type="STRING" id="1798709.A2538_04335"/>
<dbReference type="PIRSF" id="PIRSF000148">
    <property type="entry name" value="ASA_dh"/>
    <property type="match status" value="1"/>
</dbReference>
<dbReference type="SMART" id="SM00859">
    <property type="entry name" value="Semialdhyde_dh"/>
    <property type="match status" value="1"/>
</dbReference>
<evidence type="ECO:0000256" key="3">
    <source>
        <dbReference type="ARBA" id="ARBA00013120"/>
    </source>
</evidence>
<evidence type="ECO:0000256" key="9">
    <source>
        <dbReference type="ARBA" id="ARBA00023154"/>
    </source>
</evidence>
<keyword evidence="5" id="KW-0791">Threonine biosynthesis</keyword>
<evidence type="ECO:0000256" key="11">
    <source>
        <dbReference type="ARBA" id="ARBA00047891"/>
    </source>
</evidence>
<comment type="catalytic activity">
    <reaction evidence="11">
        <text>L-aspartate 4-semialdehyde + phosphate + NADP(+) = 4-phospho-L-aspartate + NADPH + H(+)</text>
        <dbReference type="Rhea" id="RHEA:24284"/>
        <dbReference type="ChEBI" id="CHEBI:15378"/>
        <dbReference type="ChEBI" id="CHEBI:43474"/>
        <dbReference type="ChEBI" id="CHEBI:57535"/>
        <dbReference type="ChEBI" id="CHEBI:57783"/>
        <dbReference type="ChEBI" id="CHEBI:58349"/>
        <dbReference type="ChEBI" id="CHEBI:537519"/>
        <dbReference type="EC" id="1.2.1.11"/>
    </reaction>
</comment>
<dbReference type="NCBIfam" id="NF011456">
    <property type="entry name" value="PRK14874.1"/>
    <property type="match status" value="1"/>
</dbReference>
<dbReference type="GO" id="GO:0009089">
    <property type="term" value="P:lysine biosynthetic process via diaminopimelate"/>
    <property type="evidence" value="ECO:0007669"/>
    <property type="project" value="UniProtKB-UniRule"/>
</dbReference>
<accession>A0A1F6PEN6</accession>
<dbReference type="GO" id="GO:0009088">
    <property type="term" value="P:threonine biosynthetic process"/>
    <property type="evidence" value="ECO:0007669"/>
    <property type="project" value="UniProtKB-UniRule"/>
</dbReference>
<keyword evidence="8" id="KW-0560">Oxidoreductase</keyword>
<keyword evidence="6" id="KW-0521">NADP</keyword>
<evidence type="ECO:0000256" key="4">
    <source>
        <dbReference type="ARBA" id="ARBA00022605"/>
    </source>
</evidence>
<dbReference type="InterPro" id="IPR036291">
    <property type="entry name" value="NAD(P)-bd_dom_sf"/>
</dbReference>
<dbReference type="Pfam" id="PF01118">
    <property type="entry name" value="Semialdhyde_dh"/>
    <property type="match status" value="1"/>
</dbReference>